<dbReference type="Proteomes" id="UP001295463">
    <property type="component" value="Chromosome"/>
</dbReference>
<dbReference type="InterPro" id="IPR029787">
    <property type="entry name" value="Nucleotide_cyclase"/>
</dbReference>
<protein>
    <submittedName>
        <fullName evidence="6">Response regulator receiver modulated diguanylate cyclase with PAS/PAC sensor</fullName>
    </submittedName>
</protein>
<feature type="domain" description="Response regulatory" evidence="2">
    <location>
        <begin position="12"/>
        <end position="126"/>
    </location>
</feature>
<dbReference type="CDD" id="cd17536">
    <property type="entry name" value="REC_YesN-like"/>
    <property type="match status" value="1"/>
</dbReference>
<dbReference type="EMBL" id="OW150024">
    <property type="protein sequence ID" value="CAH2029833.1"/>
    <property type="molecule type" value="Genomic_DNA"/>
</dbReference>
<evidence type="ECO:0000313" key="7">
    <source>
        <dbReference type="Proteomes" id="UP001295463"/>
    </source>
</evidence>
<dbReference type="InterPro" id="IPR052155">
    <property type="entry name" value="Biofilm_reg_signaling"/>
</dbReference>
<dbReference type="NCBIfam" id="TIGR00254">
    <property type="entry name" value="GGDEF"/>
    <property type="match status" value="1"/>
</dbReference>
<dbReference type="PROSITE" id="PS50113">
    <property type="entry name" value="PAC"/>
    <property type="match status" value="1"/>
</dbReference>
<evidence type="ECO:0000259" key="4">
    <source>
        <dbReference type="PROSITE" id="PS50113"/>
    </source>
</evidence>
<evidence type="ECO:0000259" key="2">
    <source>
        <dbReference type="PROSITE" id="PS50110"/>
    </source>
</evidence>
<sequence>MKTLAQEHYDISLLYVEDERVTREQVSRILQRFVTELHVAENGQEGLQLYREKRPDIILTDIMMPVMDGLAMCRQIRNIDRDSQLIMLTAHSDTEYLLECISLGVNQYVQKPVDFVQLASAIETCSSYILLKRKILRQEARIQMLSQAVEQAPAPVIITSLSGSIEYVNAMFTRLTGYGPDEVLGRNPRLLKSGITPVETYEELWRTITGGDEWKGELANKHKNGSIYWETVKISPLRGTDGVITGFLKVSQDITDRKLYEEKLHYLGTHDPLTGLYNRAYFDAELQRLGAGRDFPVSVVIADIDGLKEVNDHQGHDAGDRMIKGAATVLLSAFRASDAVARIGGDEFAVLLPRTDHEAVTAVIQRLRNGESDPNLGIFARHLSLGAATAKESTELHNVIKSADRLMYADKTKRRRFRKGVPLIPEQ</sequence>
<dbReference type="SUPFAM" id="SSF52172">
    <property type="entry name" value="CheY-like"/>
    <property type="match status" value="1"/>
</dbReference>
<evidence type="ECO:0000259" key="5">
    <source>
        <dbReference type="PROSITE" id="PS50887"/>
    </source>
</evidence>
<feature type="domain" description="PAS" evidence="3">
    <location>
        <begin position="141"/>
        <end position="187"/>
    </location>
</feature>
<dbReference type="InterPro" id="IPR043128">
    <property type="entry name" value="Rev_trsase/Diguanyl_cyclase"/>
</dbReference>
<dbReference type="InterPro" id="IPR001610">
    <property type="entry name" value="PAC"/>
</dbReference>
<dbReference type="SUPFAM" id="SSF55785">
    <property type="entry name" value="PYP-like sensor domain (PAS domain)"/>
    <property type="match status" value="1"/>
</dbReference>
<gene>
    <name evidence="6" type="ORF">GEAMG1_0011</name>
</gene>
<evidence type="ECO:0000259" key="3">
    <source>
        <dbReference type="PROSITE" id="PS50112"/>
    </source>
</evidence>
<dbReference type="PROSITE" id="PS50110">
    <property type="entry name" value="RESPONSE_REGULATORY"/>
    <property type="match status" value="1"/>
</dbReference>
<keyword evidence="1" id="KW-0597">Phosphoprotein</keyword>
<dbReference type="PROSITE" id="PS50887">
    <property type="entry name" value="GGDEF"/>
    <property type="match status" value="1"/>
</dbReference>
<evidence type="ECO:0000313" key="6">
    <source>
        <dbReference type="EMBL" id="CAH2029833.1"/>
    </source>
</evidence>
<name>A0ABM9D4Q2_9BACT</name>
<dbReference type="Pfam" id="PF00072">
    <property type="entry name" value="Response_reg"/>
    <property type="match status" value="1"/>
</dbReference>
<dbReference type="SMART" id="SM00091">
    <property type="entry name" value="PAS"/>
    <property type="match status" value="1"/>
</dbReference>
<dbReference type="SUPFAM" id="SSF55073">
    <property type="entry name" value="Nucleotide cyclase"/>
    <property type="match status" value="1"/>
</dbReference>
<reference evidence="6 7" key="1">
    <citation type="submission" date="2022-03" db="EMBL/GenBank/DDBJ databases">
        <authorList>
            <person name="Koch H."/>
        </authorList>
    </citation>
    <scope>NUCLEOTIDE SEQUENCE [LARGE SCALE GENOMIC DNA]</scope>
    <source>
        <strain evidence="6 7">G1</strain>
    </source>
</reference>
<dbReference type="InterPro" id="IPR000700">
    <property type="entry name" value="PAS-assoc_C"/>
</dbReference>
<feature type="modified residue" description="4-aspartylphosphate" evidence="1">
    <location>
        <position position="61"/>
    </location>
</feature>
<dbReference type="Pfam" id="PF00990">
    <property type="entry name" value="GGDEF"/>
    <property type="match status" value="1"/>
</dbReference>
<evidence type="ECO:0000256" key="1">
    <source>
        <dbReference type="PROSITE-ProRule" id="PRU00169"/>
    </source>
</evidence>
<dbReference type="InterPro" id="IPR035965">
    <property type="entry name" value="PAS-like_dom_sf"/>
</dbReference>
<dbReference type="InterPro" id="IPR000160">
    <property type="entry name" value="GGDEF_dom"/>
</dbReference>
<proteinExistence type="predicted"/>
<dbReference type="PANTHER" id="PTHR44757">
    <property type="entry name" value="DIGUANYLATE CYCLASE DGCP"/>
    <property type="match status" value="1"/>
</dbReference>
<dbReference type="NCBIfam" id="TIGR00229">
    <property type="entry name" value="sensory_box"/>
    <property type="match status" value="1"/>
</dbReference>
<dbReference type="InterPro" id="IPR000014">
    <property type="entry name" value="PAS"/>
</dbReference>
<organism evidence="6 7">
    <name type="scientific">Trichlorobacter ammonificans</name>
    <dbReference type="NCBI Taxonomy" id="2916410"/>
    <lineage>
        <taxon>Bacteria</taxon>
        <taxon>Pseudomonadati</taxon>
        <taxon>Thermodesulfobacteriota</taxon>
        <taxon>Desulfuromonadia</taxon>
        <taxon>Geobacterales</taxon>
        <taxon>Geobacteraceae</taxon>
        <taxon>Trichlorobacter</taxon>
    </lineage>
</organism>
<dbReference type="PROSITE" id="PS50112">
    <property type="entry name" value="PAS"/>
    <property type="match status" value="1"/>
</dbReference>
<dbReference type="Gene3D" id="3.30.70.270">
    <property type="match status" value="1"/>
</dbReference>
<dbReference type="SMART" id="SM00448">
    <property type="entry name" value="REC"/>
    <property type="match status" value="1"/>
</dbReference>
<dbReference type="CDD" id="cd01949">
    <property type="entry name" value="GGDEF"/>
    <property type="match status" value="1"/>
</dbReference>
<dbReference type="RefSeq" id="WP_305730814.1">
    <property type="nucleotide sequence ID" value="NZ_OW150024.1"/>
</dbReference>
<accession>A0ABM9D4Q2</accession>
<dbReference type="InterPro" id="IPR011006">
    <property type="entry name" value="CheY-like_superfamily"/>
</dbReference>
<dbReference type="SMART" id="SM00267">
    <property type="entry name" value="GGDEF"/>
    <property type="match status" value="1"/>
</dbReference>
<dbReference type="CDD" id="cd00130">
    <property type="entry name" value="PAS"/>
    <property type="match status" value="1"/>
</dbReference>
<dbReference type="SMART" id="SM00086">
    <property type="entry name" value="PAC"/>
    <property type="match status" value="1"/>
</dbReference>
<feature type="domain" description="PAC" evidence="4">
    <location>
        <begin position="212"/>
        <end position="266"/>
    </location>
</feature>
<dbReference type="PANTHER" id="PTHR44757:SF2">
    <property type="entry name" value="BIOFILM ARCHITECTURE MAINTENANCE PROTEIN MBAA"/>
    <property type="match status" value="1"/>
</dbReference>
<keyword evidence="7" id="KW-1185">Reference proteome</keyword>
<dbReference type="Gene3D" id="3.30.450.20">
    <property type="entry name" value="PAS domain"/>
    <property type="match status" value="1"/>
</dbReference>
<dbReference type="Pfam" id="PF13426">
    <property type="entry name" value="PAS_9"/>
    <property type="match status" value="1"/>
</dbReference>
<dbReference type="Gene3D" id="3.40.50.2300">
    <property type="match status" value="1"/>
</dbReference>
<feature type="domain" description="GGDEF" evidence="5">
    <location>
        <begin position="295"/>
        <end position="426"/>
    </location>
</feature>
<dbReference type="InterPro" id="IPR001789">
    <property type="entry name" value="Sig_transdc_resp-reg_receiver"/>
</dbReference>